<dbReference type="RefSeq" id="WP_145893603.1">
    <property type="nucleotide sequence ID" value="NZ_VOBQ01000011.1"/>
</dbReference>
<dbReference type="EMBL" id="VOBQ01000011">
    <property type="protein sequence ID" value="TWO70611.1"/>
    <property type="molecule type" value="Genomic_DNA"/>
</dbReference>
<dbReference type="OrthoDB" id="8549575at2"/>
<feature type="transmembrane region" description="Helical" evidence="2">
    <location>
        <begin position="54"/>
        <end position="71"/>
    </location>
</feature>
<feature type="region of interest" description="Disordered" evidence="1">
    <location>
        <begin position="75"/>
        <end position="97"/>
    </location>
</feature>
<sequence>MNDWLGWLQWPAMVVSVVAAFLVGSTVAGRRKAGFWVFLFSNLLWIAWGLPAQAYALVCLQVALGVMNIRGMRKNEKEQRKEEGGGSPGARAGVRSG</sequence>
<accession>A0A562ZQI1</accession>
<feature type="compositionally biased region" description="Basic and acidic residues" evidence="1">
    <location>
        <begin position="75"/>
        <end position="84"/>
    </location>
</feature>
<feature type="transmembrane region" description="Helical" evidence="2">
    <location>
        <begin position="6"/>
        <end position="26"/>
    </location>
</feature>
<evidence type="ECO:0000256" key="2">
    <source>
        <dbReference type="SAM" id="Phobius"/>
    </source>
</evidence>
<name>A0A562ZQI1_9BURK</name>
<proteinExistence type="predicted"/>
<dbReference type="AlphaFoldDB" id="A0A562ZQI1"/>
<keyword evidence="2" id="KW-0472">Membrane</keyword>
<gene>
    <name evidence="3" type="ORF">FN976_13715</name>
</gene>
<evidence type="ECO:0000256" key="1">
    <source>
        <dbReference type="SAM" id="MobiDB-lite"/>
    </source>
</evidence>
<organism evidence="3 4">
    <name type="scientific">Caenimonas sedimenti</name>
    <dbReference type="NCBI Taxonomy" id="2596921"/>
    <lineage>
        <taxon>Bacteria</taxon>
        <taxon>Pseudomonadati</taxon>
        <taxon>Pseudomonadota</taxon>
        <taxon>Betaproteobacteria</taxon>
        <taxon>Burkholderiales</taxon>
        <taxon>Comamonadaceae</taxon>
        <taxon>Caenimonas</taxon>
    </lineage>
</organism>
<evidence type="ECO:0008006" key="5">
    <source>
        <dbReference type="Google" id="ProtNLM"/>
    </source>
</evidence>
<keyword evidence="2" id="KW-0812">Transmembrane</keyword>
<evidence type="ECO:0000313" key="4">
    <source>
        <dbReference type="Proteomes" id="UP000318199"/>
    </source>
</evidence>
<comment type="caution">
    <text evidence="3">The sequence shown here is derived from an EMBL/GenBank/DDBJ whole genome shotgun (WGS) entry which is preliminary data.</text>
</comment>
<evidence type="ECO:0000313" key="3">
    <source>
        <dbReference type="EMBL" id="TWO70611.1"/>
    </source>
</evidence>
<reference evidence="3 4" key="1">
    <citation type="submission" date="2019-07" db="EMBL/GenBank/DDBJ databases">
        <title>Caenimonas sedimenti sp. nov., isolated from activated sludge.</title>
        <authorList>
            <person name="Xu J."/>
        </authorList>
    </citation>
    <scope>NUCLEOTIDE SEQUENCE [LARGE SCALE GENOMIC DNA]</scope>
    <source>
        <strain evidence="3 4">HX-9-20</strain>
    </source>
</reference>
<keyword evidence="4" id="KW-1185">Reference proteome</keyword>
<protein>
    <recommendedName>
        <fullName evidence="5">YgjV family protein</fullName>
    </recommendedName>
</protein>
<dbReference type="Proteomes" id="UP000318199">
    <property type="component" value="Unassembled WGS sequence"/>
</dbReference>
<keyword evidence="2" id="KW-1133">Transmembrane helix</keyword>